<feature type="region of interest" description="Disordered" evidence="1">
    <location>
        <begin position="324"/>
        <end position="372"/>
    </location>
</feature>
<protein>
    <recommendedName>
        <fullName evidence="4">Dot/Icm T4SS effector</fullName>
    </recommendedName>
</protein>
<name>A0ABS1WBT9_9GAMM</name>
<feature type="compositionally biased region" description="Low complexity" evidence="1">
    <location>
        <begin position="324"/>
        <end position="359"/>
    </location>
</feature>
<sequence>MIYEIYSFDFDGCLANLLYLSSKKKDIIRANQVLLAQIKSSPNPKIILVGSNRQGLMDDFTNAADNERGSCFPAIKLISQELNSHEAPTTLDELLLSDIYNDMPDGASFKEAMKYINKNNKDYKVGKIKKPEQFPNWIHDESKLTVIYAQMHKMAKEHPYDDLQFNFIDDREDILNHLHDYFLKYPELIPHNVTLNLKRYMGPIDKFENPIDPLVTEYAPIKGTRPEADHDYRQTVKMMAAVTIEQMNAHDYYLCATKAKSPIQSYEEAKKYNYNISVIKAVGYYKPGMMPINPPELTTPKKSRFGIFGKSFFSSKNLTSEMNSSSYSSTPSLSIPSSSKDPSPKPGFSYASSSTSNSYIDDDSDPVQMPKHSVDFELGFDPIPEIPLEEIKHETHAPEYPIFNAEQLETNAVTVPRAIGLHRLFPPMEGEPQEIIVSEPNTETGTSITAHSN</sequence>
<gene>
    <name evidence="2" type="ORF">I5282_09580</name>
</gene>
<proteinExistence type="predicted"/>
<evidence type="ECO:0000313" key="2">
    <source>
        <dbReference type="EMBL" id="MBL7526820.1"/>
    </source>
</evidence>
<reference evidence="2 3" key="1">
    <citation type="submission" date="2020-12" db="EMBL/GenBank/DDBJ databases">
        <title>WGS of Legionella: environmental sample.</title>
        <authorList>
            <person name="Cristino S."/>
            <person name="Girolamini L."/>
            <person name="Salaris S."/>
            <person name="Pascale M.R."/>
            <person name="Mazzotta M."/>
            <person name="Orsini M."/>
            <person name="Grottola A."/>
        </authorList>
    </citation>
    <scope>NUCLEOTIDE SEQUENCE [LARGE SCALE GENOMIC DNA]</scope>
    <source>
        <strain evidence="2 3">30cs62</strain>
    </source>
</reference>
<evidence type="ECO:0000313" key="3">
    <source>
        <dbReference type="Proteomes" id="UP000809910"/>
    </source>
</evidence>
<dbReference type="Proteomes" id="UP000809910">
    <property type="component" value="Unassembled WGS sequence"/>
</dbReference>
<evidence type="ECO:0008006" key="4">
    <source>
        <dbReference type="Google" id="ProtNLM"/>
    </source>
</evidence>
<organism evidence="2 3">
    <name type="scientific">Legionella bononiensis</name>
    <dbReference type="NCBI Taxonomy" id="2793102"/>
    <lineage>
        <taxon>Bacteria</taxon>
        <taxon>Pseudomonadati</taxon>
        <taxon>Pseudomonadota</taxon>
        <taxon>Gammaproteobacteria</taxon>
        <taxon>Legionellales</taxon>
        <taxon>Legionellaceae</taxon>
        <taxon>Legionella</taxon>
    </lineage>
</organism>
<evidence type="ECO:0000256" key="1">
    <source>
        <dbReference type="SAM" id="MobiDB-lite"/>
    </source>
</evidence>
<dbReference type="RefSeq" id="WP_203112008.1">
    <property type="nucleotide sequence ID" value="NZ_JADOBG010000022.1"/>
</dbReference>
<keyword evidence="3" id="KW-1185">Reference proteome</keyword>
<comment type="caution">
    <text evidence="2">The sequence shown here is derived from an EMBL/GenBank/DDBJ whole genome shotgun (WGS) entry which is preliminary data.</text>
</comment>
<accession>A0ABS1WBT9</accession>
<dbReference type="EMBL" id="JADWVN010000017">
    <property type="protein sequence ID" value="MBL7526820.1"/>
    <property type="molecule type" value="Genomic_DNA"/>
</dbReference>